<protein>
    <recommendedName>
        <fullName evidence="5">RRM domain-containing protein</fullName>
    </recommendedName>
</protein>
<feature type="domain" description="RRM" evidence="5">
    <location>
        <begin position="95"/>
        <end position="172"/>
    </location>
</feature>
<feature type="domain" description="RRM" evidence="5">
    <location>
        <begin position="188"/>
        <end position="266"/>
    </location>
</feature>
<comment type="caution">
    <text evidence="6">The sequence shown here is derived from an EMBL/GenBank/DDBJ whole genome shotgun (WGS) entry which is preliminary data.</text>
</comment>
<organism evidence="6 7">
    <name type="scientific">Pelagomonas calceolata</name>
    <dbReference type="NCBI Taxonomy" id="35677"/>
    <lineage>
        <taxon>Eukaryota</taxon>
        <taxon>Sar</taxon>
        <taxon>Stramenopiles</taxon>
        <taxon>Ochrophyta</taxon>
        <taxon>Pelagophyceae</taxon>
        <taxon>Pelagomonadales</taxon>
        <taxon>Pelagomonadaceae</taxon>
        <taxon>Pelagomonas</taxon>
    </lineage>
</organism>
<dbReference type="OrthoDB" id="439808at2759"/>
<dbReference type="CDD" id="cd00590">
    <property type="entry name" value="RRM_SF"/>
    <property type="match status" value="1"/>
</dbReference>
<keyword evidence="7" id="KW-1185">Reference proteome</keyword>
<evidence type="ECO:0000259" key="5">
    <source>
        <dbReference type="PROSITE" id="PS50102"/>
    </source>
</evidence>
<dbReference type="AlphaFoldDB" id="A0A8J2SUI0"/>
<evidence type="ECO:0000256" key="2">
    <source>
        <dbReference type="ARBA" id="ARBA00022884"/>
    </source>
</evidence>
<gene>
    <name evidence="6" type="ORF">PECAL_4P23340</name>
</gene>
<dbReference type="InterPro" id="IPR000504">
    <property type="entry name" value="RRM_dom"/>
</dbReference>
<dbReference type="GO" id="GO:0003723">
    <property type="term" value="F:RNA binding"/>
    <property type="evidence" value="ECO:0007669"/>
    <property type="project" value="UniProtKB-UniRule"/>
</dbReference>
<keyword evidence="1" id="KW-0677">Repeat</keyword>
<evidence type="ECO:0000256" key="1">
    <source>
        <dbReference type="ARBA" id="ARBA00022737"/>
    </source>
</evidence>
<keyword evidence="2 3" id="KW-0694">RNA-binding</keyword>
<reference evidence="6" key="1">
    <citation type="submission" date="2021-11" db="EMBL/GenBank/DDBJ databases">
        <authorList>
            <consortium name="Genoscope - CEA"/>
            <person name="William W."/>
        </authorList>
    </citation>
    <scope>NUCLEOTIDE SEQUENCE</scope>
</reference>
<dbReference type="Proteomes" id="UP000789595">
    <property type="component" value="Unassembled WGS sequence"/>
</dbReference>
<evidence type="ECO:0000313" key="6">
    <source>
        <dbReference type="EMBL" id="CAH0375016.1"/>
    </source>
</evidence>
<feature type="compositionally biased region" description="Basic residues" evidence="4">
    <location>
        <begin position="31"/>
        <end position="41"/>
    </location>
</feature>
<feature type="region of interest" description="Disordered" evidence="4">
    <location>
        <begin position="268"/>
        <end position="301"/>
    </location>
</feature>
<feature type="compositionally biased region" description="Basic residues" evidence="4">
    <location>
        <begin position="58"/>
        <end position="71"/>
    </location>
</feature>
<evidence type="ECO:0000256" key="4">
    <source>
        <dbReference type="SAM" id="MobiDB-lite"/>
    </source>
</evidence>
<feature type="compositionally biased region" description="Low complexity" evidence="4">
    <location>
        <begin position="72"/>
        <end position="84"/>
    </location>
</feature>
<dbReference type="PANTHER" id="PTHR23236:SF119">
    <property type="entry name" value="NUCLEAR RNA-BINDING PROTEIN SART-3"/>
    <property type="match status" value="1"/>
</dbReference>
<dbReference type="SUPFAM" id="SSF54928">
    <property type="entry name" value="RNA-binding domain, RBD"/>
    <property type="match status" value="2"/>
</dbReference>
<dbReference type="Gene3D" id="3.30.70.330">
    <property type="match status" value="2"/>
</dbReference>
<evidence type="ECO:0000256" key="3">
    <source>
        <dbReference type="PROSITE-ProRule" id="PRU00176"/>
    </source>
</evidence>
<dbReference type="SMART" id="SM00360">
    <property type="entry name" value="RRM"/>
    <property type="match status" value="2"/>
</dbReference>
<evidence type="ECO:0000313" key="7">
    <source>
        <dbReference type="Proteomes" id="UP000789595"/>
    </source>
</evidence>
<dbReference type="PANTHER" id="PTHR23236">
    <property type="entry name" value="EUKARYOTIC TRANSLATION INITIATION FACTOR 4B/4H"/>
    <property type="match status" value="1"/>
</dbReference>
<dbReference type="Pfam" id="PF00076">
    <property type="entry name" value="RRM_1"/>
    <property type="match status" value="2"/>
</dbReference>
<dbReference type="EMBL" id="CAKKNE010000004">
    <property type="protein sequence ID" value="CAH0375016.1"/>
    <property type="molecule type" value="Genomic_DNA"/>
</dbReference>
<name>A0A8J2SUI0_9STRA</name>
<feature type="region of interest" description="Disordered" evidence="4">
    <location>
        <begin position="1"/>
        <end position="90"/>
    </location>
</feature>
<accession>A0A8J2SUI0</accession>
<proteinExistence type="predicted"/>
<sequence>MGSLKDKVRKKKRKDADAAVATEDDAERAERKRQKKEKKRLAAAADAAPPAKDDAAARKRRKKEKKERQKAKAAAAEATPAAAPAPAPFDDEAARTVYCEGLRYDEAEDDVRAFFAAHGAIKELRLPRYQDSGRLRGYGHIEYESANSATAALKASGSSLGGRYVTIQPSKAKDQATWTPRPRPDGCRTVFVKNLPYDIPSDALRRSFEKFGKINDVRLAVHNHTQRQKGFGYVTFVKETSAEAAVRGQGGVTVRGRAVYVDYDAPGGGPKASFRAATGQPWAKTKAGKRFKREQRSAGYG</sequence>
<dbReference type="InterPro" id="IPR012677">
    <property type="entry name" value="Nucleotide-bd_a/b_plait_sf"/>
</dbReference>
<dbReference type="PROSITE" id="PS50102">
    <property type="entry name" value="RRM"/>
    <property type="match status" value="2"/>
</dbReference>
<dbReference type="InterPro" id="IPR035979">
    <property type="entry name" value="RBD_domain_sf"/>
</dbReference>